<gene>
    <name evidence="1" type="ORF">GCM10009550_41160</name>
</gene>
<evidence type="ECO:0000313" key="1">
    <source>
        <dbReference type="EMBL" id="GAA0955802.1"/>
    </source>
</evidence>
<protein>
    <recommendedName>
        <fullName evidence="3">DDE family transposase</fullName>
    </recommendedName>
</protein>
<dbReference type="Proteomes" id="UP001500665">
    <property type="component" value="Unassembled WGS sequence"/>
</dbReference>
<dbReference type="EMBL" id="BAAAHH010000017">
    <property type="protein sequence ID" value="GAA0955802.1"/>
    <property type="molecule type" value="Genomic_DNA"/>
</dbReference>
<proteinExistence type="predicted"/>
<keyword evidence="2" id="KW-1185">Reference proteome</keyword>
<sequence>MDALGCVITVAAGAASTHDNAIGTELLDRIAIGNPSGATAWVDAGFKNTVAVHFEEVVHWNHR</sequence>
<reference evidence="2" key="1">
    <citation type="journal article" date="2019" name="Int. J. Syst. Evol. Microbiol.">
        <title>The Global Catalogue of Microorganisms (GCM) 10K type strain sequencing project: providing services to taxonomists for standard genome sequencing and annotation.</title>
        <authorList>
            <consortium name="The Broad Institute Genomics Platform"/>
            <consortium name="The Broad Institute Genome Sequencing Center for Infectious Disease"/>
            <person name="Wu L."/>
            <person name="Ma J."/>
        </authorList>
    </citation>
    <scope>NUCLEOTIDE SEQUENCE [LARGE SCALE GENOMIC DNA]</scope>
    <source>
        <strain evidence="2">JCM 10696</strain>
    </source>
</reference>
<accession>A0ABP4BYL0</accession>
<organism evidence="1 2">
    <name type="scientific">Actinocorallia libanotica</name>
    <dbReference type="NCBI Taxonomy" id="46162"/>
    <lineage>
        <taxon>Bacteria</taxon>
        <taxon>Bacillati</taxon>
        <taxon>Actinomycetota</taxon>
        <taxon>Actinomycetes</taxon>
        <taxon>Streptosporangiales</taxon>
        <taxon>Thermomonosporaceae</taxon>
        <taxon>Actinocorallia</taxon>
    </lineage>
</organism>
<evidence type="ECO:0008006" key="3">
    <source>
        <dbReference type="Google" id="ProtNLM"/>
    </source>
</evidence>
<evidence type="ECO:0000313" key="2">
    <source>
        <dbReference type="Proteomes" id="UP001500665"/>
    </source>
</evidence>
<comment type="caution">
    <text evidence="1">The sequence shown here is derived from an EMBL/GenBank/DDBJ whole genome shotgun (WGS) entry which is preliminary data.</text>
</comment>
<name>A0ABP4BYL0_9ACTN</name>